<sequence>MAGIKTFSFPVRIYFEDTDSGGVVYHSNYLKFMERARTEWLRSVGIDQHQLKYHAHIMFVVHRIDIQYKLPARFNDDLEVKSELLNIGSSKIEFRQMIYRDEEMLIDANVDIACIDSEKFKPVRIPSAVKQTMESLCM</sequence>
<evidence type="ECO:0000256" key="2">
    <source>
        <dbReference type="ARBA" id="ARBA00022801"/>
    </source>
</evidence>
<dbReference type="InterPro" id="IPR008272">
    <property type="entry name" value="HB-CoA_thioesterase_AS"/>
</dbReference>
<accession>A0AAE6FS80</accession>
<dbReference type="InterPro" id="IPR006684">
    <property type="entry name" value="YbgC/YbaW"/>
</dbReference>
<protein>
    <submittedName>
        <fullName evidence="3">Tol-pal system-associated acyl-CoA thioesterase</fullName>
    </submittedName>
</protein>
<evidence type="ECO:0000313" key="4">
    <source>
        <dbReference type="Proteomes" id="UP000312102"/>
    </source>
</evidence>
<dbReference type="InterPro" id="IPR029069">
    <property type="entry name" value="HotDog_dom_sf"/>
</dbReference>
<gene>
    <name evidence="3" type="primary">ybgC</name>
    <name evidence="3" type="ORF">FIT61_00915</name>
</gene>
<dbReference type="FunFam" id="3.10.129.10:FF:000004">
    <property type="entry name" value="Tol-pal system-associated acyl-CoA thioesterase"/>
    <property type="match status" value="1"/>
</dbReference>
<dbReference type="PANTHER" id="PTHR31793">
    <property type="entry name" value="4-HYDROXYBENZOYL-COA THIOESTERASE FAMILY MEMBER"/>
    <property type="match status" value="1"/>
</dbReference>
<evidence type="ECO:0000256" key="1">
    <source>
        <dbReference type="ARBA" id="ARBA00005953"/>
    </source>
</evidence>
<dbReference type="Gene3D" id="3.10.129.10">
    <property type="entry name" value="Hotdog Thioesterase"/>
    <property type="match status" value="1"/>
</dbReference>
<dbReference type="InterPro" id="IPR050563">
    <property type="entry name" value="4-hydroxybenzoyl-CoA_TE"/>
</dbReference>
<comment type="similarity">
    <text evidence="1">Belongs to the 4-hydroxybenzoyl-CoA thioesterase family.</text>
</comment>
<dbReference type="AlphaFoldDB" id="A0AAE6FS80"/>
<evidence type="ECO:0000313" key="3">
    <source>
        <dbReference type="EMBL" id="QDD13053.1"/>
    </source>
</evidence>
<dbReference type="Pfam" id="PF13279">
    <property type="entry name" value="4HBT_2"/>
    <property type="match status" value="1"/>
</dbReference>
<name>A0AAE6FS80_9PROT</name>
<dbReference type="InterPro" id="IPR014166">
    <property type="entry name" value="Tol-Pal_acyl-CoA_thioesterase"/>
</dbReference>
<reference evidence="3 4" key="1">
    <citation type="journal article" date="2019" name="ISME J.">
        <title>Evolution in action: habitat transition from sediment to the pelagial leads to genome streamlining in Methylophilaceae.</title>
        <authorList>
            <person name="Salcher M."/>
            <person name="Schaefle D."/>
            <person name="Kaspar M."/>
            <person name="Neuenschwander S.M."/>
            <person name="Ghai R."/>
        </authorList>
    </citation>
    <scope>NUCLEOTIDE SEQUENCE [LARGE SCALE GENOMIC DNA]</scope>
    <source>
        <strain evidence="3 4">MMS-RI-1</strain>
    </source>
</reference>
<proteinExistence type="inferred from homology"/>
<keyword evidence="2" id="KW-0378">Hydrolase</keyword>
<keyword evidence="4" id="KW-1185">Reference proteome</keyword>
<dbReference type="PROSITE" id="PS01328">
    <property type="entry name" value="4HBCOA_THIOESTERASE"/>
    <property type="match status" value="1"/>
</dbReference>
<organism evidence="3 4">
    <name type="scientific">Candidatus Methylopumilus rimovensis</name>
    <dbReference type="NCBI Taxonomy" id="2588535"/>
    <lineage>
        <taxon>Bacteria</taxon>
        <taxon>Pseudomonadati</taxon>
        <taxon>Pseudomonadota</taxon>
        <taxon>Betaproteobacteria</taxon>
        <taxon>Nitrosomonadales</taxon>
        <taxon>Methylophilaceae</taxon>
        <taxon>Candidatus Methylopumilus</taxon>
    </lineage>
</organism>
<dbReference type="Proteomes" id="UP000312102">
    <property type="component" value="Chromosome"/>
</dbReference>
<dbReference type="SUPFAM" id="SSF54637">
    <property type="entry name" value="Thioesterase/thiol ester dehydrase-isomerase"/>
    <property type="match status" value="1"/>
</dbReference>
<dbReference type="GO" id="GO:0047617">
    <property type="term" value="F:fatty acyl-CoA hydrolase activity"/>
    <property type="evidence" value="ECO:0007669"/>
    <property type="project" value="TreeGrafter"/>
</dbReference>
<dbReference type="NCBIfam" id="TIGR00051">
    <property type="entry name" value="YbgC/FadM family acyl-CoA thioesterase"/>
    <property type="match status" value="1"/>
</dbReference>
<dbReference type="NCBIfam" id="TIGR02799">
    <property type="entry name" value="thio_ybgC"/>
    <property type="match status" value="1"/>
</dbReference>
<dbReference type="CDD" id="cd00586">
    <property type="entry name" value="4HBT"/>
    <property type="match status" value="1"/>
</dbReference>
<dbReference type="PANTHER" id="PTHR31793:SF37">
    <property type="entry name" value="ACYL-COA THIOESTER HYDROLASE YBGC"/>
    <property type="match status" value="1"/>
</dbReference>
<dbReference type="KEGG" id="mrk:FIT61_00915"/>
<dbReference type="EMBL" id="CP040986">
    <property type="protein sequence ID" value="QDD13053.1"/>
    <property type="molecule type" value="Genomic_DNA"/>
</dbReference>
<dbReference type="RefSeq" id="WP_139882638.1">
    <property type="nucleotide sequence ID" value="NZ_CP040986.1"/>
</dbReference>
<dbReference type="PIRSF" id="PIRSF003230">
    <property type="entry name" value="YbgC"/>
    <property type="match status" value="1"/>
</dbReference>